<protein>
    <submittedName>
        <fullName evidence="1">Uncharacterized protein</fullName>
    </submittedName>
</protein>
<organism evidence="1 2">
    <name type="scientific">Mycetomoellerius zeteki</name>
    <dbReference type="NCBI Taxonomy" id="64791"/>
    <lineage>
        <taxon>Eukaryota</taxon>
        <taxon>Metazoa</taxon>
        <taxon>Ecdysozoa</taxon>
        <taxon>Arthropoda</taxon>
        <taxon>Hexapoda</taxon>
        <taxon>Insecta</taxon>
        <taxon>Pterygota</taxon>
        <taxon>Neoptera</taxon>
        <taxon>Endopterygota</taxon>
        <taxon>Hymenoptera</taxon>
        <taxon>Apocrita</taxon>
        <taxon>Aculeata</taxon>
        <taxon>Formicoidea</taxon>
        <taxon>Formicidae</taxon>
        <taxon>Myrmicinae</taxon>
        <taxon>Mycetomoellerius</taxon>
    </lineage>
</organism>
<sequence length="154" mass="18091">MKKFMFPRNPWKWGNLDRSLSRRQSPSLSKDDRRTNFVVTSVVQIEFKVSTSSPTDVKVHLALAQNLKNFIHSALTFPIPLSDCFRLPVRDRSYPTIVILWPRRIDIGVDKAAADFVPRRDCPRMISEDDLLCREVTYYAQYFFFLRFTELLIS</sequence>
<evidence type="ECO:0000313" key="1">
    <source>
        <dbReference type="EMBL" id="KYQ59142.1"/>
    </source>
</evidence>
<name>A0A151XFH0_9HYME</name>
<proteinExistence type="predicted"/>
<dbReference type="Proteomes" id="UP000075809">
    <property type="component" value="Unassembled WGS sequence"/>
</dbReference>
<keyword evidence="2" id="KW-1185">Reference proteome</keyword>
<gene>
    <name evidence="1" type="ORF">ALC60_01727</name>
</gene>
<reference evidence="1 2" key="1">
    <citation type="submission" date="2015-09" db="EMBL/GenBank/DDBJ databases">
        <title>Trachymyrmex zeteki WGS genome.</title>
        <authorList>
            <person name="Nygaard S."/>
            <person name="Hu H."/>
            <person name="Boomsma J."/>
            <person name="Zhang G."/>
        </authorList>
    </citation>
    <scope>NUCLEOTIDE SEQUENCE [LARGE SCALE GENOMIC DNA]</scope>
    <source>
        <strain evidence="1">Tzet28-1</strain>
        <tissue evidence="1">Whole body</tissue>
    </source>
</reference>
<dbReference type="AlphaFoldDB" id="A0A151XFH0"/>
<dbReference type="EMBL" id="KQ982182">
    <property type="protein sequence ID" value="KYQ59142.1"/>
    <property type="molecule type" value="Genomic_DNA"/>
</dbReference>
<evidence type="ECO:0000313" key="2">
    <source>
        <dbReference type="Proteomes" id="UP000075809"/>
    </source>
</evidence>
<accession>A0A151XFH0</accession>